<dbReference type="EMBL" id="SMGQ01000015">
    <property type="protein sequence ID" value="TCK90518.1"/>
    <property type="molecule type" value="Genomic_DNA"/>
</dbReference>
<name>A0A4R1MDC7_9FIRM</name>
<dbReference type="Proteomes" id="UP000294545">
    <property type="component" value="Unassembled WGS sequence"/>
</dbReference>
<dbReference type="PROSITE" id="PS50987">
    <property type="entry name" value="HTH_ARSR_2"/>
    <property type="match status" value="1"/>
</dbReference>
<keyword evidence="3" id="KW-0804">Transcription</keyword>
<dbReference type="SMART" id="SM00418">
    <property type="entry name" value="HTH_ARSR"/>
    <property type="match status" value="1"/>
</dbReference>
<evidence type="ECO:0000313" key="6">
    <source>
        <dbReference type="Proteomes" id="UP000294545"/>
    </source>
</evidence>
<dbReference type="OrthoDB" id="9798835at2"/>
<dbReference type="InterPro" id="IPR051081">
    <property type="entry name" value="HTH_MetalResp_TranReg"/>
</dbReference>
<evidence type="ECO:0000256" key="2">
    <source>
        <dbReference type="ARBA" id="ARBA00023125"/>
    </source>
</evidence>
<dbReference type="PRINTS" id="PR00778">
    <property type="entry name" value="HTHARSR"/>
</dbReference>
<dbReference type="SUPFAM" id="SSF46785">
    <property type="entry name" value="Winged helix' DNA-binding domain"/>
    <property type="match status" value="1"/>
</dbReference>
<dbReference type="GO" id="GO:0003677">
    <property type="term" value="F:DNA binding"/>
    <property type="evidence" value="ECO:0007669"/>
    <property type="project" value="UniProtKB-KW"/>
</dbReference>
<accession>A0A4R1MDC7</accession>
<dbReference type="NCBIfam" id="NF033788">
    <property type="entry name" value="HTH_metalloreg"/>
    <property type="match status" value="1"/>
</dbReference>
<dbReference type="InterPro" id="IPR036388">
    <property type="entry name" value="WH-like_DNA-bd_sf"/>
</dbReference>
<dbReference type="AlphaFoldDB" id="A0A4R1MDC7"/>
<dbReference type="CDD" id="cd00090">
    <property type="entry name" value="HTH_ARSR"/>
    <property type="match status" value="1"/>
</dbReference>
<protein>
    <submittedName>
        <fullName evidence="5">ArsR family transcriptional regulator</fullName>
    </submittedName>
</protein>
<dbReference type="InterPro" id="IPR036390">
    <property type="entry name" value="WH_DNA-bd_sf"/>
</dbReference>
<dbReference type="Pfam" id="PF01022">
    <property type="entry name" value="HTH_5"/>
    <property type="match status" value="1"/>
</dbReference>
<reference evidence="5 6" key="1">
    <citation type="submission" date="2019-03" db="EMBL/GenBank/DDBJ databases">
        <title>Genomic Encyclopedia of Type Strains, Phase IV (KMG-IV): sequencing the most valuable type-strain genomes for metagenomic binning, comparative biology and taxonomic classification.</title>
        <authorList>
            <person name="Goeker M."/>
        </authorList>
    </citation>
    <scope>NUCLEOTIDE SEQUENCE [LARGE SCALE GENOMIC DNA]</scope>
    <source>
        <strain evidence="5 6">DSM 24176</strain>
    </source>
</reference>
<dbReference type="InterPro" id="IPR011991">
    <property type="entry name" value="ArsR-like_HTH"/>
</dbReference>
<keyword evidence="2" id="KW-0238">DNA-binding</keyword>
<evidence type="ECO:0000313" key="5">
    <source>
        <dbReference type="EMBL" id="TCK90518.1"/>
    </source>
</evidence>
<organism evidence="5 6">
    <name type="scientific">Natranaerovirga hydrolytica</name>
    <dbReference type="NCBI Taxonomy" id="680378"/>
    <lineage>
        <taxon>Bacteria</taxon>
        <taxon>Bacillati</taxon>
        <taxon>Bacillota</taxon>
        <taxon>Clostridia</taxon>
        <taxon>Lachnospirales</taxon>
        <taxon>Natranaerovirgaceae</taxon>
        <taxon>Natranaerovirga</taxon>
    </lineage>
</organism>
<dbReference type="Gene3D" id="1.10.10.10">
    <property type="entry name" value="Winged helix-like DNA-binding domain superfamily/Winged helix DNA-binding domain"/>
    <property type="match status" value="1"/>
</dbReference>
<proteinExistence type="predicted"/>
<gene>
    <name evidence="5" type="ORF">EDC19_2287</name>
</gene>
<dbReference type="InterPro" id="IPR001845">
    <property type="entry name" value="HTH_ArsR_DNA-bd_dom"/>
</dbReference>
<evidence type="ECO:0000259" key="4">
    <source>
        <dbReference type="PROSITE" id="PS50987"/>
    </source>
</evidence>
<sequence length="123" mass="14434">MNLVSILKALSDENRLRIIYLLMEDPLCVCEIEALLNITQSNASRHLNKLKHAGIIDSFKKAQWVYYVVSDHFKENNQELMTYLLKNTNYEEDKSLLIKYKNSVYDCTCLKEDKEKVLMALKK</sequence>
<feature type="domain" description="HTH arsR-type" evidence="4">
    <location>
        <begin position="1"/>
        <end position="88"/>
    </location>
</feature>
<dbReference type="PANTHER" id="PTHR33154">
    <property type="entry name" value="TRANSCRIPTIONAL REGULATOR, ARSR FAMILY"/>
    <property type="match status" value="1"/>
</dbReference>
<dbReference type="GO" id="GO:0003700">
    <property type="term" value="F:DNA-binding transcription factor activity"/>
    <property type="evidence" value="ECO:0007669"/>
    <property type="project" value="InterPro"/>
</dbReference>
<comment type="caution">
    <text evidence="5">The sequence shown here is derived from an EMBL/GenBank/DDBJ whole genome shotgun (WGS) entry which is preliminary data.</text>
</comment>
<dbReference type="RefSeq" id="WP_132282969.1">
    <property type="nucleotide sequence ID" value="NZ_SMGQ01000015.1"/>
</dbReference>
<keyword evidence="1" id="KW-0805">Transcription regulation</keyword>
<dbReference type="PANTHER" id="PTHR33154:SF18">
    <property type="entry name" value="ARSENICAL RESISTANCE OPERON REPRESSOR"/>
    <property type="match status" value="1"/>
</dbReference>
<keyword evidence="6" id="KW-1185">Reference proteome</keyword>
<evidence type="ECO:0000256" key="1">
    <source>
        <dbReference type="ARBA" id="ARBA00023015"/>
    </source>
</evidence>
<evidence type="ECO:0000256" key="3">
    <source>
        <dbReference type="ARBA" id="ARBA00023163"/>
    </source>
</evidence>